<dbReference type="EMBL" id="JOWA01000132">
    <property type="protein sequence ID" value="KEZ40174.1"/>
    <property type="molecule type" value="Genomic_DNA"/>
</dbReference>
<protein>
    <recommendedName>
        <fullName evidence="7">Xylanolytic transcriptional activator regulatory domain-containing protein</fullName>
    </recommendedName>
</protein>
<dbReference type="VEuPathDB" id="FungiDB:SAPIO_CDS9224"/>
<feature type="compositionally biased region" description="Basic and acidic residues" evidence="6">
    <location>
        <begin position="53"/>
        <end position="68"/>
    </location>
</feature>
<evidence type="ECO:0000259" key="7">
    <source>
        <dbReference type="Pfam" id="PF04082"/>
    </source>
</evidence>
<evidence type="ECO:0000256" key="3">
    <source>
        <dbReference type="ARBA" id="ARBA00023125"/>
    </source>
</evidence>
<feature type="region of interest" description="Disordered" evidence="6">
    <location>
        <begin position="53"/>
        <end position="90"/>
    </location>
</feature>
<keyword evidence="5" id="KW-0539">Nucleus</keyword>
<evidence type="ECO:0000313" key="9">
    <source>
        <dbReference type="Proteomes" id="UP000028545"/>
    </source>
</evidence>
<organism evidence="8 9">
    <name type="scientific">Pseudallescheria apiosperma</name>
    <name type="common">Scedosporium apiospermum</name>
    <dbReference type="NCBI Taxonomy" id="563466"/>
    <lineage>
        <taxon>Eukaryota</taxon>
        <taxon>Fungi</taxon>
        <taxon>Dikarya</taxon>
        <taxon>Ascomycota</taxon>
        <taxon>Pezizomycotina</taxon>
        <taxon>Sordariomycetes</taxon>
        <taxon>Hypocreomycetidae</taxon>
        <taxon>Microascales</taxon>
        <taxon>Microascaceae</taxon>
        <taxon>Scedosporium</taxon>
    </lineage>
</organism>
<dbReference type="Proteomes" id="UP000028545">
    <property type="component" value="Unassembled WGS sequence"/>
</dbReference>
<feature type="region of interest" description="Disordered" evidence="6">
    <location>
        <begin position="1"/>
        <end position="28"/>
    </location>
</feature>
<dbReference type="AlphaFoldDB" id="A0A084FYL2"/>
<accession>A0A084FYL2</accession>
<comment type="caution">
    <text evidence="8">The sequence shown here is derived from an EMBL/GenBank/DDBJ whole genome shotgun (WGS) entry which is preliminary data.</text>
</comment>
<dbReference type="HOGENOM" id="CLU_011455_3_1_1"/>
<evidence type="ECO:0000256" key="5">
    <source>
        <dbReference type="ARBA" id="ARBA00023242"/>
    </source>
</evidence>
<dbReference type="GO" id="GO:0006351">
    <property type="term" value="P:DNA-templated transcription"/>
    <property type="evidence" value="ECO:0007669"/>
    <property type="project" value="InterPro"/>
</dbReference>
<evidence type="ECO:0000256" key="6">
    <source>
        <dbReference type="SAM" id="MobiDB-lite"/>
    </source>
</evidence>
<keyword evidence="2" id="KW-0805">Transcription regulation</keyword>
<dbReference type="GO" id="GO:0008270">
    <property type="term" value="F:zinc ion binding"/>
    <property type="evidence" value="ECO:0007669"/>
    <property type="project" value="InterPro"/>
</dbReference>
<evidence type="ECO:0000256" key="2">
    <source>
        <dbReference type="ARBA" id="ARBA00023015"/>
    </source>
</evidence>
<name>A0A084FYL2_PSEDA</name>
<dbReference type="GO" id="GO:0000976">
    <property type="term" value="F:transcription cis-regulatory region binding"/>
    <property type="evidence" value="ECO:0007669"/>
    <property type="project" value="TreeGrafter"/>
</dbReference>
<dbReference type="OMA" id="RMSANIV"/>
<keyword evidence="4" id="KW-0804">Transcription</keyword>
<dbReference type="OrthoDB" id="3163292at2759"/>
<dbReference type="GO" id="GO:0005634">
    <property type="term" value="C:nucleus"/>
    <property type="evidence" value="ECO:0007669"/>
    <property type="project" value="UniProtKB-SubCell"/>
</dbReference>
<dbReference type="PANTHER" id="PTHR31845">
    <property type="entry name" value="FINGER DOMAIN PROTEIN, PUTATIVE-RELATED"/>
    <property type="match status" value="1"/>
</dbReference>
<dbReference type="PANTHER" id="PTHR31845:SF21">
    <property type="entry name" value="REGULATORY PROTEIN LEU3"/>
    <property type="match status" value="1"/>
</dbReference>
<feature type="domain" description="Xylanolytic transcriptional activator regulatory" evidence="7">
    <location>
        <begin position="119"/>
        <end position="274"/>
    </location>
</feature>
<evidence type="ECO:0000256" key="1">
    <source>
        <dbReference type="ARBA" id="ARBA00004123"/>
    </source>
</evidence>
<dbReference type="CDD" id="cd12148">
    <property type="entry name" value="fungal_TF_MHR"/>
    <property type="match status" value="1"/>
</dbReference>
<reference evidence="8 9" key="1">
    <citation type="journal article" date="2014" name="Genome Announc.">
        <title>Draft genome sequence of the pathogenic fungus Scedosporium apiospermum.</title>
        <authorList>
            <person name="Vandeputte P."/>
            <person name="Ghamrawi S."/>
            <person name="Rechenmann M."/>
            <person name="Iltis A."/>
            <person name="Giraud S."/>
            <person name="Fleury M."/>
            <person name="Thornton C."/>
            <person name="Delhaes L."/>
            <person name="Meyer W."/>
            <person name="Papon N."/>
            <person name="Bouchara J.P."/>
        </authorList>
    </citation>
    <scope>NUCLEOTIDE SEQUENCE [LARGE SCALE GENOMIC DNA]</scope>
    <source>
        <strain evidence="8 9">IHEM 14462</strain>
    </source>
</reference>
<sequence>MASKANNSAGLRAVRSCTESKDPEAQSVLAPVRFQDKVSQSLHEMKLEAMSRELEELRSKRDKNESATKTESGFETSPYADESVSPESSPNDFELSVETVVLFDTFIESSFAIDCFQGFAELFLPQFPLISPISIEHIYTHQPFLFWTVLIIVCSHLPGSPYDTLFAKLHNPYRRLLNQEILDTPLPLHKIQALLFLCVWPLPVDSQPKDPSWLYVGIAIQAARFMGLDREQPTPSLRSVGVASGTATARMNTWIGCFYVGTALALHLGLRPPIDSELDFVTIQAYLDKKIVSHRFAAHVKIQIIVSKFSNLLVHDVDEATSTSLMRLMDTELDSLNSSLTEEDNEDGYKLERHILVVKLHFYAFLITKFRRESVAREIMLKTGLSTAIRIIDISTQPLPGSGWGKGDPEWIRRRRTLPKHYYLGLAFATIFLIKFFHLNSAASKEERQSAACHIGLAQNVFKTCSIDPMDEYGRAARVFELLAQLTADRVDAAKVRLTNRMGVSIVLDAITTASEIRGQPTEIGENQTLDEVKSGISGQVGNIDPLQGVESFMNDQDFIGGFWDDPLMGMLDIQSILPFSE</sequence>
<dbReference type="InterPro" id="IPR051089">
    <property type="entry name" value="prtT"/>
</dbReference>
<proteinExistence type="predicted"/>
<keyword evidence="3" id="KW-0238">DNA-binding</keyword>
<dbReference type="GeneID" id="27728296"/>
<comment type="subcellular location">
    <subcellularLocation>
        <location evidence="1">Nucleus</location>
    </subcellularLocation>
</comment>
<keyword evidence="9" id="KW-1185">Reference proteome</keyword>
<dbReference type="RefSeq" id="XP_016639973.1">
    <property type="nucleotide sequence ID" value="XM_016790670.1"/>
</dbReference>
<dbReference type="InterPro" id="IPR007219">
    <property type="entry name" value="XnlR_reg_dom"/>
</dbReference>
<gene>
    <name evidence="8" type="ORF">SAPIO_CDS9224</name>
</gene>
<evidence type="ECO:0000313" key="8">
    <source>
        <dbReference type="EMBL" id="KEZ40174.1"/>
    </source>
</evidence>
<dbReference type="KEGG" id="sapo:SAPIO_CDS9224"/>
<dbReference type="Pfam" id="PF04082">
    <property type="entry name" value="Fungal_trans"/>
    <property type="match status" value="1"/>
</dbReference>
<evidence type="ECO:0000256" key="4">
    <source>
        <dbReference type="ARBA" id="ARBA00023163"/>
    </source>
</evidence>
<dbReference type="GO" id="GO:0000981">
    <property type="term" value="F:DNA-binding transcription factor activity, RNA polymerase II-specific"/>
    <property type="evidence" value="ECO:0007669"/>
    <property type="project" value="TreeGrafter"/>
</dbReference>